<sequence length="563" mass="64414">MSEDCVKDIIDDQEAAEHKLDVDDRPSIWSFSGGFRHIFYHSNIGMGLVDLSGKWLAINSPLSTLLGESEHKLVSSRIQEHFQPDTWPIIQNRLFDLYNGKTDSAKLELVWMLMNGKQVRISMHLSVMKNTASEPEIYLFQFIPDSKEYSACIQEEADLRTPSVQPIEKVKIAFPSQETNSSEHRRVAFLRGGRPHRNSSRMRLIHPRELRSQELSDIPERDIALYHKLVEKAQVGVYLYQNGQLIYINPHFAKMFGYPRKELLGRDLKEFMYPADHLKLDKVTEWEENMHFQCRGTRYGGSILELEGHGACIMFRGKPAWIGTVVDITERKKNEERLRKSERLSVAGQLAAGVAHEIRNPLTSLKGFLHLMRTKNSDNQMYLDIMQSEIEKINFIVNEFLLLAKPHSVQFKRRKIYDLIWKAVDRLKPQAIHNKVRMMTEIEPNLPPIHCEAEQLIQAFVNIMMNGIEAMPNGGTLEVSVCLSSPDRISIQFKDDGPGIPEERLDKLGEPYYLPSEKGSGFGLMLSYKIIEAHNGTVNVYSEIDEGTVVEVSLPVQARAVAE</sequence>
<dbReference type="SMART" id="SM00091">
    <property type="entry name" value="PAS"/>
    <property type="match status" value="2"/>
</dbReference>
<comment type="catalytic activity">
    <reaction evidence="1">
        <text>ATP + protein L-histidine = ADP + protein N-phospho-L-histidine.</text>
        <dbReference type="EC" id="2.7.13.3"/>
    </reaction>
</comment>
<dbReference type="CDD" id="cd00075">
    <property type="entry name" value="HATPase"/>
    <property type="match status" value="1"/>
</dbReference>
<dbReference type="CDD" id="cd00082">
    <property type="entry name" value="HisKA"/>
    <property type="match status" value="1"/>
</dbReference>
<dbReference type="Pfam" id="PF00512">
    <property type="entry name" value="HisKA"/>
    <property type="match status" value="1"/>
</dbReference>
<dbReference type="PRINTS" id="PR00344">
    <property type="entry name" value="BCTRLSENSOR"/>
</dbReference>
<evidence type="ECO:0000256" key="8">
    <source>
        <dbReference type="ARBA" id="ARBA00023012"/>
    </source>
</evidence>
<dbReference type="PANTHER" id="PTHR43065:SF34">
    <property type="entry name" value="SPORULATION KINASE A"/>
    <property type="match status" value="1"/>
</dbReference>
<comment type="caution">
    <text evidence="11">The sequence shown here is derived from an EMBL/GenBank/DDBJ whole genome shotgun (WGS) entry which is preliminary data.</text>
</comment>
<keyword evidence="4" id="KW-0808">Transferase</keyword>
<dbReference type="Proteomes" id="UP001597120">
    <property type="component" value="Unassembled WGS sequence"/>
</dbReference>
<reference evidence="12" key="1">
    <citation type="journal article" date="2019" name="Int. J. Syst. Evol. Microbiol.">
        <title>The Global Catalogue of Microorganisms (GCM) 10K type strain sequencing project: providing services to taxonomists for standard genome sequencing and annotation.</title>
        <authorList>
            <consortium name="The Broad Institute Genomics Platform"/>
            <consortium name="The Broad Institute Genome Sequencing Center for Infectious Disease"/>
            <person name="Wu L."/>
            <person name="Ma J."/>
        </authorList>
    </citation>
    <scope>NUCLEOTIDE SEQUENCE [LARGE SCALE GENOMIC DNA]</scope>
    <source>
        <strain evidence="12">CCUG 57263</strain>
    </source>
</reference>
<dbReference type="SUPFAM" id="SSF55874">
    <property type="entry name" value="ATPase domain of HSP90 chaperone/DNA topoisomerase II/histidine kinase"/>
    <property type="match status" value="1"/>
</dbReference>
<keyword evidence="3" id="KW-0597">Phosphoprotein</keyword>
<dbReference type="PROSITE" id="PS50112">
    <property type="entry name" value="PAS"/>
    <property type="match status" value="1"/>
</dbReference>
<evidence type="ECO:0000256" key="5">
    <source>
        <dbReference type="ARBA" id="ARBA00022741"/>
    </source>
</evidence>
<dbReference type="InterPro" id="IPR003594">
    <property type="entry name" value="HATPase_dom"/>
</dbReference>
<dbReference type="Gene3D" id="1.10.287.130">
    <property type="match status" value="1"/>
</dbReference>
<dbReference type="SMART" id="SM00388">
    <property type="entry name" value="HisKA"/>
    <property type="match status" value="1"/>
</dbReference>
<dbReference type="EMBL" id="JBHTIU010000012">
    <property type="protein sequence ID" value="MFD0868366.1"/>
    <property type="molecule type" value="Genomic_DNA"/>
</dbReference>
<dbReference type="InterPro" id="IPR036890">
    <property type="entry name" value="HATPase_C_sf"/>
</dbReference>
<evidence type="ECO:0000256" key="3">
    <source>
        <dbReference type="ARBA" id="ARBA00022553"/>
    </source>
</evidence>
<keyword evidence="12" id="KW-1185">Reference proteome</keyword>
<keyword evidence="5" id="KW-0547">Nucleotide-binding</keyword>
<dbReference type="EC" id="2.7.13.3" evidence="2"/>
<evidence type="ECO:0000259" key="10">
    <source>
        <dbReference type="PROSITE" id="PS50112"/>
    </source>
</evidence>
<dbReference type="Pfam" id="PF02518">
    <property type="entry name" value="HATPase_c"/>
    <property type="match status" value="1"/>
</dbReference>
<evidence type="ECO:0000256" key="7">
    <source>
        <dbReference type="ARBA" id="ARBA00022840"/>
    </source>
</evidence>
<dbReference type="InterPro" id="IPR035965">
    <property type="entry name" value="PAS-like_dom_sf"/>
</dbReference>
<keyword evidence="6" id="KW-0418">Kinase</keyword>
<dbReference type="PROSITE" id="PS50109">
    <property type="entry name" value="HIS_KIN"/>
    <property type="match status" value="1"/>
</dbReference>
<keyword evidence="8" id="KW-0902">Two-component regulatory system</keyword>
<organism evidence="11 12">
    <name type="scientific">Paenibacillus residui</name>
    <dbReference type="NCBI Taxonomy" id="629724"/>
    <lineage>
        <taxon>Bacteria</taxon>
        <taxon>Bacillati</taxon>
        <taxon>Bacillota</taxon>
        <taxon>Bacilli</taxon>
        <taxon>Bacillales</taxon>
        <taxon>Paenibacillaceae</taxon>
        <taxon>Paenibacillus</taxon>
    </lineage>
</organism>
<dbReference type="CDD" id="cd00130">
    <property type="entry name" value="PAS"/>
    <property type="match status" value="2"/>
</dbReference>
<evidence type="ECO:0000256" key="1">
    <source>
        <dbReference type="ARBA" id="ARBA00000085"/>
    </source>
</evidence>
<evidence type="ECO:0000256" key="6">
    <source>
        <dbReference type="ARBA" id="ARBA00022777"/>
    </source>
</evidence>
<dbReference type="InterPro" id="IPR003661">
    <property type="entry name" value="HisK_dim/P_dom"/>
</dbReference>
<dbReference type="SMART" id="SM00387">
    <property type="entry name" value="HATPase_c"/>
    <property type="match status" value="1"/>
</dbReference>
<dbReference type="InterPro" id="IPR036097">
    <property type="entry name" value="HisK_dim/P_sf"/>
</dbReference>
<dbReference type="SUPFAM" id="SSF55785">
    <property type="entry name" value="PYP-like sensor domain (PAS domain)"/>
    <property type="match status" value="2"/>
</dbReference>
<proteinExistence type="predicted"/>
<evidence type="ECO:0000313" key="11">
    <source>
        <dbReference type="EMBL" id="MFD0868366.1"/>
    </source>
</evidence>
<evidence type="ECO:0000313" key="12">
    <source>
        <dbReference type="Proteomes" id="UP001597120"/>
    </source>
</evidence>
<dbReference type="PANTHER" id="PTHR43065">
    <property type="entry name" value="SENSOR HISTIDINE KINASE"/>
    <property type="match status" value="1"/>
</dbReference>
<dbReference type="SUPFAM" id="SSF47384">
    <property type="entry name" value="Homodimeric domain of signal transducing histidine kinase"/>
    <property type="match status" value="1"/>
</dbReference>
<feature type="domain" description="PAS" evidence="10">
    <location>
        <begin position="242"/>
        <end position="285"/>
    </location>
</feature>
<dbReference type="InterPro" id="IPR004358">
    <property type="entry name" value="Sig_transdc_His_kin-like_C"/>
</dbReference>
<dbReference type="RefSeq" id="WP_379286298.1">
    <property type="nucleotide sequence ID" value="NZ_JBHTIU010000012.1"/>
</dbReference>
<feature type="domain" description="Histidine kinase" evidence="9">
    <location>
        <begin position="353"/>
        <end position="558"/>
    </location>
</feature>
<evidence type="ECO:0000256" key="4">
    <source>
        <dbReference type="ARBA" id="ARBA00022679"/>
    </source>
</evidence>
<evidence type="ECO:0000256" key="2">
    <source>
        <dbReference type="ARBA" id="ARBA00012438"/>
    </source>
</evidence>
<dbReference type="InterPro" id="IPR005467">
    <property type="entry name" value="His_kinase_dom"/>
</dbReference>
<gene>
    <name evidence="11" type="ORF">ACFQ03_04335</name>
</gene>
<dbReference type="InterPro" id="IPR000014">
    <property type="entry name" value="PAS"/>
</dbReference>
<keyword evidence="7" id="KW-0067">ATP-binding</keyword>
<dbReference type="NCBIfam" id="TIGR00229">
    <property type="entry name" value="sensory_box"/>
    <property type="match status" value="1"/>
</dbReference>
<protein>
    <recommendedName>
        <fullName evidence="2">histidine kinase</fullName>
        <ecNumber evidence="2">2.7.13.3</ecNumber>
    </recommendedName>
</protein>
<dbReference type="Gene3D" id="3.30.565.10">
    <property type="entry name" value="Histidine kinase-like ATPase, C-terminal domain"/>
    <property type="match status" value="1"/>
</dbReference>
<dbReference type="Pfam" id="PF13426">
    <property type="entry name" value="PAS_9"/>
    <property type="match status" value="2"/>
</dbReference>
<accession>A0ABW3D543</accession>
<name>A0ABW3D543_9BACL</name>
<evidence type="ECO:0000259" key="9">
    <source>
        <dbReference type="PROSITE" id="PS50109"/>
    </source>
</evidence>
<dbReference type="Gene3D" id="3.30.450.20">
    <property type="entry name" value="PAS domain"/>
    <property type="match status" value="2"/>
</dbReference>